<gene>
    <name evidence="2" type="ORF">CLV68_3001</name>
</gene>
<protein>
    <submittedName>
        <fullName evidence="2">Sugar-specific transcriptional regulator TrmB</fullName>
    </submittedName>
</protein>
<accession>A0A421B2E8</accession>
<reference evidence="2 3" key="1">
    <citation type="submission" date="2018-10" db="EMBL/GenBank/DDBJ databases">
        <title>Genomic Encyclopedia of Archaeal and Bacterial Type Strains, Phase II (KMG-II): from individual species to whole genera.</title>
        <authorList>
            <person name="Goeker M."/>
        </authorList>
    </citation>
    <scope>NUCLEOTIDE SEQUENCE [LARGE SCALE GENOMIC DNA]</scope>
    <source>
        <strain evidence="2 3">DSM 45657</strain>
    </source>
</reference>
<dbReference type="PANTHER" id="PTHR34293:SF1">
    <property type="entry name" value="HTH-TYPE TRANSCRIPTIONAL REGULATOR TRMBL2"/>
    <property type="match status" value="1"/>
</dbReference>
<dbReference type="InterPro" id="IPR051797">
    <property type="entry name" value="TrmB-like"/>
</dbReference>
<evidence type="ECO:0000313" key="3">
    <source>
        <dbReference type="Proteomes" id="UP000282454"/>
    </source>
</evidence>
<dbReference type="EMBL" id="RCDD01000002">
    <property type="protein sequence ID" value="RLK58534.1"/>
    <property type="molecule type" value="Genomic_DNA"/>
</dbReference>
<comment type="caution">
    <text evidence="2">The sequence shown here is derived from an EMBL/GenBank/DDBJ whole genome shotgun (WGS) entry which is preliminary data.</text>
</comment>
<dbReference type="InterPro" id="IPR016032">
    <property type="entry name" value="Sig_transdc_resp-reg_C-effctor"/>
</dbReference>
<dbReference type="SUPFAM" id="SSF46894">
    <property type="entry name" value="C-terminal effector domain of the bipartite response regulators"/>
    <property type="match status" value="1"/>
</dbReference>
<dbReference type="Pfam" id="PF01978">
    <property type="entry name" value="TrmB"/>
    <property type="match status" value="1"/>
</dbReference>
<dbReference type="InterPro" id="IPR002831">
    <property type="entry name" value="Tscrpt_reg_TrmB_N"/>
</dbReference>
<dbReference type="SMART" id="SM00421">
    <property type="entry name" value="HTH_LUXR"/>
    <property type="match status" value="1"/>
</dbReference>
<dbReference type="GO" id="GO:0006355">
    <property type="term" value="P:regulation of DNA-templated transcription"/>
    <property type="evidence" value="ECO:0007669"/>
    <property type="project" value="InterPro"/>
</dbReference>
<dbReference type="PANTHER" id="PTHR34293">
    <property type="entry name" value="HTH-TYPE TRANSCRIPTIONAL REGULATOR TRMBL2"/>
    <property type="match status" value="1"/>
</dbReference>
<dbReference type="InterPro" id="IPR036388">
    <property type="entry name" value="WH-like_DNA-bd_sf"/>
</dbReference>
<proteinExistence type="predicted"/>
<dbReference type="SUPFAM" id="SSF46785">
    <property type="entry name" value="Winged helix' DNA-binding domain"/>
    <property type="match status" value="1"/>
</dbReference>
<evidence type="ECO:0000313" key="2">
    <source>
        <dbReference type="EMBL" id="RLK58534.1"/>
    </source>
</evidence>
<evidence type="ECO:0000259" key="1">
    <source>
        <dbReference type="SMART" id="SM00421"/>
    </source>
</evidence>
<sequence>MGQRWPFAYTAVMDTFDVGFLEPIGLGRVEGAVYLRLLRSPRADASELAADLDVSGSRLGKAIGNLVAAGLVAKLAVRPVRYVPAPPQVAIDALALRRAEELDRLRATARDLAAAYEEAPRGHAADLIELIEGGSAVRHHIAQLQLAAQEEVLIIDCPPYLGGTPEFNVTELQALQRGVAYRSIYHMPLLDDPARLAQVATYTEAGEQARALVDVRMKMMIADRRVALLPLSSDEPDTGARIVVHRSPLLTALVACFDLLWDRATPIGTALRGTRRDKEMLALLASGMKDAAIMRSLDITQRTMTRRMTELLDELGAATRFQAGIQANRRGLV</sequence>
<dbReference type="InterPro" id="IPR000792">
    <property type="entry name" value="Tscrpt_reg_LuxR_C"/>
</dbReference>
<keyword evidence="3" id="KW-1185">Reference proteome</keyword>
<dbReference type="GO" id="GO:0003677">
    <property type="term" value="F:DNA binding"/>
    <property type="evidence" value="ECO:0007669"/>
    <property type="project" value="InterPro"/>
</dbReference>
<dbReference type="AlphaFoldDB" id="A0A421B2E8"/>
<feature type="domain" description="HTH luxR-type" evidence="1">
    <location>
        <begin position="270"/>
        <end position="327"/>
    </location>
</feature>
<dbReference type="InterPro" id="IPR036390">
    <property type="entry name" value="WH_DNA-bd_sf"/>
</dbReference>
<dbReference type="Proteomes" id="UP000282454">
    <property type="component" value="Unassembled WGS sequence"/>
</dbReference>
<organism evidence="2 3">
    <name type="scientific">Actinokineospora cianjurensis</name>
    <dbReference type="NCBI Taxonomy" id="585224"/>
    <lineage>
        <taxon>Bacteria</taxon>
        <taxon>Bacillati</taxon>
        <taxon>Actinomycetota</taxon>
        <taxon>Actinomycetes</taxon>
        <taxon>Pseudonocardiales</taxon>
        <taxon>Pseudonocardiaceae</taxon>
        <taxon>Actinokineospora</taxon>
    </lineage>
</organism>
<dbReference type="Gene3D" id="1.10.10.10">
    <property type="entry name" value="Winged helix-like DNA-binding domain superfamily/Winged helix DNA-binding domain"/>
    <property type="match status" value="2"/>
</dbReference>
<name>A0A421B2E8_9PSEU</name>